<dbReference type="AlphaFoldDB" id="A0AAV2FBY3"/>
<evidence type="ECO:0000313" key="1">
    <source>
        <dbReference type="EMBL" id="CAL1395472.1"/>
    </source>
</evidence>
<proteinExistence type="predicted"/>
<evidence type="ECO:0000313" key="2">
    <source>
        <dbReference type="Proteomes" id="UP001497516"/>
    </source>
</evidence>
<dbReference type="Proteomes" id="UP001497516">
    <property type="component" value="Chromosome 6"/>
</dbReference>
<accession>A0AAV2FBY3</accession>
<gene>
    <name evidence="1" type="ORF">LTRI10_LOCUS35903</name>
</gene>
<name>A0AAV2FBY3_9ROSI</name>
<protein>
    <submittedName>
        <fullName evidence="1">Uncharacterized protein</fullName>
    </submittedName>
</protein>
<dbReference type="EMBL" id="OZ034819">
    <property type="protein sequence ID" value="CAL1395472.1"/>
    <property type="molecule type" value="Genomic_DNA"/>
</dbReference>
<reference evidence="1 2" key="1">
    <citation type="submission" date="2024-04" db="EMBL/GenBank/DDBJ databases">
        <authorList>
            <person name="Fracassetti M."/>
        </authorList>
    </citation>
    <scope>NUCLEOTIDE SEQUENCE [LARGE SCALE GENOMIC DNA]</scope>
</reference>
<organism evidence="1 2">
    <name type="scientific">Linum trigynum</name>
    <dbReference type="NCBI Taxonomy" id="586398"/>
    <lineage>
        <taxon>Eukaryota</taxon>
        <taxon>Viridiplantae</taxon>
        <taxon>Streptophyta</taxon>
        <taxon>Embryophyta</taxon>
        <taxon>Tracheophyta</taxon>
        <taxon>Spermatophyta</taxon>
        <taxon>Magnoliopsida</taxon>
        <taxon>eudicotyledons</taxon>
        <taxon>Gunneridae</taxon>
        <taxon>Pentapetalae</taxon>
        <taxon>rosids</taxon>
        <taxon>fabids</taxon>
        <taxon>Malpighiales</taxon>
        <taxon>Linaceae</taxon>
        <taxon>Linum</taxon>
    </lineage>
</organism>
<sequence length="78" mass="8380">MAGRGHLSAVPTVKLFPISNTFAETLPCPQSTTHLFPVREDGPSEINGLFLDPTKMSTTSIVPFAPSSRRDVVPRSGL</sequence>
<keyword evidence="2" id="KW-1185">Reference proteome</keyword>